<evidence type="ECO:0000313" key="3">
    <source>
        <dbReference type="Proteomes" id="UP000015453"/>
    </source>
</evidence>
<dbReference type="CDD" id="cd07816">
    <property type="entry name" value="Bet_v1-like"/>
    <property type="match status" value="1"/>
</dbReference>
<reference evidence="2 3" key="1">
    <citation type="journal article" date="2013" name="BMC Genomics">
        <title>The miniature genome of a carnivorous plant Genlisea aurea contains a low number of genes and short non-coding sequences.</title>
        <authorList>
            <person name="Leushkin E.V."/>
            <person name="Sutormin R.A."/>
            <person name="Nabieva E.R."/>
            <person name="Penin A.A."/>
            <person name="Kondrashov A.S."/>
            <person name="Logacheva M.D."/>
        </authorList>
    </citation>
    <scope>NUCLEOTIDE SEQUENCE [LARGE SCALE GENOMIC DNA]</scope>
</reference>
<organism evidence="2 3">
    <name type="scientific">Genlisea aurea</name>
    <dbReference type="NCBI Taxonomy" id="192259"/>
    <lineage>
        <taxon>Eukaryota</taxon>
        <taxon>Viridiplantae</taxon>
        <taxon>Streptophyta</taxon>
        <taxon>Embryophyta</taxon>
        <taxon>Tracheophyta</taxon>
        <taxon>Spermatophyta</taxon>
        <taxon>Magnoliopsida</taxon>
        <taxon>eudicotyledons</taxon>
        <taxon>Gunneridae</taxon>
        <taxon>Pentapetalae</taxon>
        <taxon>asterids</taxon>
        <taxon>lamiids</taxon>
        <taxon>Lamiales</taxon>
        <taxon>Lentibulariaceae</taxon>
        <taxon>Genlisea</taxon>
    </lineage>
</organism>
<keyword evidence="3" id="KW-1185">Reference proteome</keyword>
<evidence type="ECO:0000259" key="1">
    <source>
        <dbReference type="SMART" id="SM01037"/>
    </source>
</evidence>
<dbReference type="EMBL" id="AUSU01008868">
    <property type="protein sequence ID" value="EPS58827.1"/>
    <property type="molecule type" value="Genomic_DNA"/>
</dbReference>
<dbReference type="SUPFAM" id="SSF55961">
    <property type="entry name" value="Bet v1-like"/>
    <property type="match status" value="1"/>
</dbReference>
<dbReference type="InterPro" id="IPR051761">
    <property type="entry name" value="MLP-like_ligand-binding"/>
</dbReference>
<dbReference type="AlphaFoldDB" id="S8DHI0"/>
<evidence type="ECO:0000313" key="2">
    <source>
        <dbReference type="EMBL" id="EPS58827.1"/>
    </source>
</evidence>
<feature type="domain" description="Bet v I/Major latex protein" evidence="1">
    <location>
        <begin position="2"/>
        <end position="147"/>
    </location>
</feature>
<protein>
    <recommendedName>
        <fullName evidence="1">Bet v I/Major latex protein domain-containing protein</fullName>
    </recommendedName>
</protein>
<dbReference type="GO" id="GO:0006952">
    <property type="term" value="P:defense response"/>
    <property type="evidence" value="ECO:0007669"/>
    <property type="project" value="InterPro"/>
</dbReference>
<dbReference type="SMART" id="SM01037">
    <property type="entry name" value="Bet_v_1"/>
    <property type="match status" value="1"/>
</dbReference>
<dbReference type="OrthoDB" id="1847301at2759"/>
<accession>S8DHI0</accession>
<proteinExistence type="predicted"/>
<gene>
    <name evidence="2" type="ORF">M569_15986</name>
</gene>
<comment type="caution">
    <text evidence="2">The sequence shown here is derived from an EMBL/GenBank/DDBJ whole genome shotgun (WGS) entry which is preliminary data.</text>
</comment>
<dbReference type="Gene3D" id="3.30.530.20">
    <property type="match status" value="1"/>
</dbReference>
<sequence>MGAKGRIVVAQEFPSKGDIYHQLLKNNPHALTATSPHTIQGCVVHEGEFGKQGSVIFWNYTHDGKEKVAKEVIESVDDEKKLISFRIIEGDVLEEYKDFLLTFHVESRDGKDLVTWTFDYETLNDDVGPPFSLAELVFGEIVDVEKAQP</sequence>
<dbReference type="PANTHER" id="PTHR31907">
    <property type="entry name" value="MLP-LIKE PROTEIN 423"/>
    <property type="match status" value="1"/>
</dbReference>
<name>S8DHI0_9LAMI</name>
<dbReference type="InterPro" id="IPR000916">
    <property type="entry name" value="Bet_v_I/MLP"/>
</dbReference>
<dbReference type="Proteomes" id="UP000015453">
    <property type="component" value="Unassembled WGS sequence"/>
</dbReference>
<dbReference type="Pfam" id="PF00407">
    <property type="entry name" value="Bet_v_1"/>
    <property type="match status" value="1"/>
</dbReference>
<dbReference type="InterPro" id="IPR023393">
    <property type="entry name" value="START-like_dom_sf"/>
</dbReference>